<feature type="compositionally biased region" description="Basic and acidic residues" evidence="1">
    <location>
        <begin position="1"/>
        <end position="10"/>
    </location>
</feature>
<evidence type="ECO:0000256" key="1">
    <source>
        <dbReference type="SAM" id="MobiDB-lite"/>
    </source>
</evidence>
<reference evidence="3" key="1">
    <citation type="journal article" date="2008" name="Nat. Genet.">
        <title>The Pristionchus pacificus genome provides a unique perspective on nematode lifestyle and parasitism.</title>
        <authorList>
            <person name="Dieterich C."/>
            <person name="Clifton S.W."/>
            <person name="Schuster L.N."/>
            <person name="Chinwalla A."/>
            <person name="Delehaunty K."/>
            <person name="Dinkelacker I."/>
            <person name="Fulton L."/>
            <person name="Fulton R."/>
            <person name="Godfrey J."/>
            <person name="Minx P."/>
            <person name="Mitreva M."/>
            <person name="Roeseler W."/>
            <person name="Tian H."/>
            <person name="Witte H."/>
            <person name="Yang S.P."/>
            <person name="Wilson R.K."/>
            <person name="Sommer R.J."/>
        </authorList>
    </citation>
    <scope>NUCLEOTIDE SEQUENCE [LARGE SCALE GENOMIC DNA]</scope>
    <source>
        <strain evidence="3">PS312</strain>
    </source>
</reference>
<dbReference type="Proteomes" id="UP000005239">
    <property type="component" value="Unassembled WGS sequence"/>
</dbReference>
<accession>A0A2A6BHY3</accession>
<keyword evidence="3" id="KW-1185">Reference proteome</keyword>
<dbReference type="AlphaFoldDB" id="A0A2A6BHY3"/>
<accession>A0A8R1Z6P3</accession>
<evidence type="ECO:0000313" key="3">
    <source>
        <dbReference type="Proteomes" id="UP000005239"/>
    </source>
</evidence>
<evidence type="ECO:0000313" key="2">
    <source>
        <dbReference type="EnsemblMetazoa" id="PPA46189.1"/>
    </source>
</evidence>
<reference evidence="2" key="2">
    <citation type="submission" date="2022-06" db="UniProtKB">
        <authorList>
            <consortium name="EnsemblMetazoa"/>
        </authorList>
    </citation>
    <scope>IDENTIFICATION</scope>
    <source>
        <strain evidence="2">PS312</strain>
    </source>
</reference>
<feature type="region of interest" description="Disordered" evidence="1">
    <location>
        <begin position="48"/>
        <end position="78"/>
    </location>
</feature>
<proteinExistence type="predicted"/>
<organism evidence="2 3">
    <name type="scientific">Pristionchus pacificus</name>
    <name type="common">Parasitic nematode worm</name>
    <dbReference type="NCBI Taxonomy" id="54126"/>
    <lineage>
        <taxon>Eukaryota</taxon>
        <taxon>Metazoa</taxon>
        <taxon>Ecdysozoa</taxon>
        <taxon>Nematoda</taxon>
        <taxon>Chromadorea</taxon>
        <taxon>Rhabditida</taxon>
        <taxon>Rhabditina</taxon>
        <taxon>Diplogasteromorpha</taxon>
        <taxon>Diplogasteroidea</taxon>
        <taxon>Neodiplogasteridae</taxon>
        <taxon>Pristionchus</taxon>
    </lineage>
</organism>
<name>A0A2A6BHY3_PRIPA</name>
<gene>
    <name evidence="2" type="primary">WBGene00284558</name>
</gene>
<protein>
    <submittedName>
        <fullName evidence="2">Uncharacterized protein</fullName>
    </submittedName>
</protein>
<feature type="region of interest" description="Disordered" evidence="1">
    <location>
        <begin position="1"/>
        <end position="26"/>
    </location>
</feature>
<feature type="compositionally biased region" description="Basic and acidic residues" evidence="1">
    <location>
        <begin position="62"/>
        <end position="71"/>
    </location>
</feature>
<dbReference type="EnsemblMetazoa" id="PPA46189.1">
    <property type="protein sequence ID" value="PPA46189.1"/>
    <property type="gene ID" value="WBGene00284558"/>
</dbReference>
<sequence>MEGRSGRGGKEEEEERDYNEGPSSRFDLGYGSCSLSWKAQRLPNIIQQQTQRVSRSLHRNSSHHDHQDHDMQFVICQD</sequence>